<evidence type="ECO:0000313" key="8">
    <source>
        <dbReference type="Proteomes" id="UP001320460"/>
    </source>
</evidence>
<dbReference type="PANTHER" id="PTHR30471">
    <property type="entry name" value="DNA REPAIR PROTEIN RADC"/>
    <property type="match status" value="1"/>
</dbReference>
<evidence type="ECO:0000259" key="6">
    <source>
        <dbReference type="PROSITE" id="PS50249"/>
    </source>
</evidence>
<evidence type="ECO:0000313" key="7">
    <source>
        <dbReference type="EMBL" id="BDD53508.1"/>
    </source>
</evidence>
<dbReference type="InterPro" id="IPR020891">
    <property type="entry name" value="UPF0758_CS"/>
</dbReference>
<evidence type="ECO:0000256" key="3">
    <source>
        <dbReference type="ARBA" id="ARBA00022801"/>
    </source>
</evidence>
<dbReference type="PROSITE" id="PS50249">
    <property type="entry name" value="MPN"/>
    <property type="match status" value="1"/>
</dbReference>
<name>A0ABM7W1R5_9ENTR</name>
<dbReference type="InterPro" id="IPR037518">
    <property type="entry name" value="MPN"/>
</dbReference>
<feature type="domain" description="MPN" evidence="6">
    <location>
        <begin position="37"/>
        <end position="159"/>
    </location>
</feature>
<organism evidence="7 8">
    <name type="scientific">Phytobacter diazotrophicus</name>
    <dbReference type="NCBI Taxonomy" id="395631"/>
    <lineage>
        <taxon>Bacteria</taxon>
        <taxon>Pseudomonadati</taxon>
        <taxon>Pseudomonadota</taxon>
        <taxon>Gammaproteobacteria</taxon>
        <taxon>Enterobacterales</taxon>
        <taxon>Enterobacteriaceae</taxon>
        <taxon>Phytobacter</taxon>
    </lineage>
</organism>
<dbReference type="Proteomes" id="UP001320460">
    <property type="component" value="Chromosome"/>
</dbReference>
<dbReference type="PANTHER" id="PTHR30471:SF3">
    <property type="entry name" value="UPF0758 PROTEIN YEES-RELATED"/>
    <property type="match status" value="1"/>
</dbReference>
<keyword evidence="8" id="KW-1185">Reference proteome</keyword>
<accession>A0ABM7W1R5</accession>
<evidence type="ECO:0000256" key="4">
    <source>
        <dbReference type="ARBA" id="ARBA00022833"/>
    </source>
</evidence>
<dbReference type="InterPro" id="IPR025657">
    <property type="entry name" value="RadC_JAB"/>
</dbReference>
<keyword evidence="5" id="KW-0482">Metalloprotease</keyword>
<sequence length="159" mass="17533">MSELLLTAPPGMPPASLRIVKLALRLLDRHLRTPGQSLTSSHAVRDMLRLQMAGLEREVFMVLYLDNQHRLLESDTVFFGTISQTEVHAREIVKGALRHNAAAVILAHNHPSGCTDPSHADRTITQRLIQALGLVDVRVLDHLIAGRGDILSFAEQGLI</sequence>
<dbReference type="Gene3D" id="3.40.140.10">
    <property type="entry name" value="Cytidine Deaminase, domain 2"/>
    <property type="match status" value="1"/>
</dbReference>
<dbReference type="EMBL" id="AP025334">
    <property type="protein sequence ID" value="BDD53508.1"/>
    <property type="molecule type" value="Genomic_DNA"/>
</dbReference>
<evidence type="ECO:0000256" key="1">
    <source>
        <dbReference type="ARBA" id="ARBA00022670"/>
    </source>
</evidence>
<gene>
    <name evidence="7" type="ORF">PDTA9734_49950</name>
</gene>
<evidence type="ECO:0000256" key="2">
    <source>
        <dbReference type="ARBA" id="ARBA00022723"/>
    </source>
</evidence>
<keyword evidence="1" id="KW-0645">Protease</keyword>
<proteinExistence type="predicted"/>
<dbReference type="RefSeq" id="WP_071194571.1">
    <property type="nucleotide sequence ID" value="NZ_AP025334.1"/>
</dbReference>
<protein>
    <submittedName>
        <fullName evidence="7">DNA repair protein RadC</fullName>
    </submittedName>
</protein>
<dbReference type="PROSITE" id="PS01302">
    <property type="entry name" value="UPF0758"/>
    <property type="match status" value="1"/>
</dbReference>
<dbReference type="CDD" id="cd08071">
    <property type="entry name" value="MPN_DUF2466"/>
    <property type="match status" value="1"/>
</dbReference>
<dbReference type="NCBIfam" id="TIGR00608">
    <property type="entry name" value="radc"/>
    <property type="match status" value="1"/>
</dbReference>
<evidence type="ECO:0000256" key="5">
    <source>
        <dbReference type="ARBA" id="ARBA00023049"/>
    </source>
</evidence>
<dbReference type="InterPro" id="IPR001405">
    <property type="entry name" value="UPF0758"/>
</dbReference>
<keyword evidence="4" id="KW-0862">Zinc</keyword>
<keyword evidence="2" id="KW-0479">Metal-binding</keyword>
<keyword evidence="3" id="KW-0378">Hydrolase</keyword>
<dbReference type="Pfam" id="PF04002">
    <property type="entry name" value="RadC"/>
    <property type="match status" value="1"/>
</dbReference>
<reference evidence="7 8" key="1">
    <citation type="submission" date="2021-12" db="EMBL/GenBank/DDBJ databases">
        <title>Complete genome sequence of Phytobacter diazotrophicus TA9734.</title>
        <authorList>
            <person name="Kubota H."/>
            <person name="Nakayama Y."/>
            <person name="Ariyoshi T."/>
        </authorList>
    </citation>
    <scope>NUCLEOTIDE SEQUENCE [LARGE SCALE GENOMIC DNA]</scope>
    <source>
        <strain evidence="7 8">TA9734</strain>
    </source>
</reference>